<organism evidence="8 9">
    <name type="scientific">Paenibacillus eucommiae</name>
    <dbReference type="NCBI Taxonomy" id="1355755"/>
    <lineage>
        <taxon>Bacteria</taxon>
        <taxon>Bacillati</taxon>
        <taxon>Bacillota</taxon>
        <taxon>Bacilli</taxon>
        <taxon>Bacillales</taxon>
        <taxon>Paenibacillaceae</taxon>
        <taxon>Paenibacillus</taxon>
    </lineage>
</organism>
<feature type="transmembrane region" description="Helical" evidence="6">
    <location>
        <begin position="12"/>
        <end position="34"/>
    </location>
</feature>
<comment type="caution">
    <text evidence="8">The sequence shown here is derived from an EMBL/GenBank/DDBJ whole genome shotgun (WGS) entry which is preliminary data.</text>
</comment>
<evidence type="ECO:0000256" key="3">
    <source>
        <dbReference type="ARBA" id="ARBA00022692"/>
    </source>
</evidence>
<keyword evidence="5 6" id="KW-0472">Membrane</keyword>
<dbReference type="EMBL" id="JAGGLB010000010">
    <property type="protein sequence ID" value="MBP1991699.1"/>
    <property type="molecule type" value="Genomic_DNA"/>
</dbReference>
<sequence>MKAELVRNRWLYAMLLPGIVFFIIFKYVPIWGLIISFQNYHPFLGVWGSEWVGFDHFVRFFHERSFWMLLRNTFVLALYNIVFFFPFPIVLALLLNEVRFRFMKRFVQSVLYIPHFISWVVVVGICYMLFSIQDGIVPYLMEVSGIKTINFLQSSEWFRFMITSQVIWKESGWSAIIFLAAMSSVDPQAYEAATIDGAGRMRKIWHVTLPAIRSTIVILLIIRLGSFLDVGFEQIFLMVNSVNRQVGEVFDTYVYTVAIQQGNFSYSTAVGLFKSVVGALLVYMSNLIARKYGEDGIF</sequence>
<dbReference type="PANTHER" id="PTHR43496:SF1">
    <property type="entry name" value="POLYGALACTURONAN_RHAMNOGALACTURONAN TRANSPORT SYSTEM PERMEASE PROTEIN YTEP"/>
    <property type="match status" value="1"/>
</dbReference>
<dbReference type="Gene3D" id="1.10.3720.10">
    <property type="entry name" value="MetI-like"/>
    <property type="match status" value="1"/>
</dbReference>
<evidence type="ECO:0000256" key="2">
    <source>
        <dbReference type="ARBA" id="ARBA00022448"/>
    </source>
</evidence>
<dbReference type="InterPro" id="IPR035906">
    <property type="entry name" value="MetI-like_sf"/>
</dbReference>
<feature type="domain" description="ABC transmembrane type-1" evidence="7">
    <location>
        <begin position="70"/>
        <end position="285"/>
    </location>
</feature>
<keyword evidence="2 6" id="KW-0813">Transport</keyword>
<dbReference type="PROSITE" id="PS50928">
    <property type="entry name" value="ABC_TM1"/>
    <property type="match status" value="1"/>
</dbReference>
<name>A0ABS4IVU1_9BACL</name>
<comment type="similarity">
    <text evidence="6">Belongs to the binding-protein-dependent transport system permease family.</text>
</comment>
<comment type="subcellular location">
    <subcellularLocation>
        <location evidence="6">Cell membrane</location>
        <topology evidence="6">Multi-pass membrane protein</topology>
    </subcellularLocation>
    <subcellularLocation>
        <location evidence="1">Membrane</location>
        <topology evidence="1">Multi-pass membrane protein</topology>
    </subcellularLocation>
</comment>
<dbReference type="Proteomes" id="UP001519287">
    <property type="component" value="Unassembled WGS sequence"/>
</dbReference>
<accession>A0ABS4IVU1</accession>
<dbReference type="SUPFAM" id="SSF161098">
    <property type="entry name" value="MetI-like"/>
    <property type="match status" value="1"/>
</dbReference>
<evidence type="ECO:0000256" key="5">
    <source>
        <dbReference type="ARBA" id="ARBA00023136"/>
    </source>
</evidence>
<dbReference type="Pfam" id="PF00528">
    <property type="entry name" value="BPD_transp_1"/>
    <property type="match status" value="1"/>
</dbReference>
<gene>
    <name evidence="8" type="ORF">J2Z66_003306</name>
</gene>
<dbReference type="InterPro" id="IPR000515">
    <property type="entry name" value="MetI-like"/>
</dbReference>
<feature type="transmembrane region" description="Helical" evidence="6">
    <location>
        <begin position="110"/>
        <end position="130"/>
    </location>
</feature>
<evidence type="ECO:0000313" key="9">
    <source>
        <dbReference type="Proteomes" id="UP001519287"/>
    </source>
</evidence>
<evidence type="ECO:0000256" key="1">
    <source>
        <dbReference type="ARBA" id="ARBA00004141"/>
    </source>
</evidence>
<evidence type="ECO:0000313" key="8">
    <source>
        <dbReference type="EMBL" id="MBP1991699.1"/>
    </source>
</evidence>
<reference evidence="8 9" key="1">
    <citation type="submission" date="2021-03" db="EMBL/GenBank/DDBJ databases">
        <title>Genomic Encyclopedia of Type Strains, Phase IV (KMG-IV): sequencing the most valuable type-strain genomes for metagenomic binning, comparative biology and taxonomic classification.</title>
        <authorList>
            <person name="Goeker M."/>
        </authorList>
    </citation>
    <scope>NUCLEOTIDE SEQUENCE [LARGE SCALE GENOMIC DNA]</scope>
    <source>
        <strain evidence="8 9">DSM 26048</strain>
    </source>
</reference>
<keyword evidence="4 6" id="KW-1133">Transmembrane helix</keyword>
<protein>
    <submittedName>
        <fullName evidence="8">Aldouronate transport system permease protein</fullName>
    </submittedName>
</protein>
<evidence type="ECO:0000259" key="7">
    <source>
        <dbReference type="PROSITE" id="PS50928"/>
    </source>
</evidence>
<proteinExistence type="inferred from homology"/>
<evidence type="ECO:0000256" key="6">
    <source>
        <dbReference type="RuleBase" id="RU363032"/>
    </source>
</evidence>
<dbReference type="PANTHER" id="PTHR43496">
    <property type="entry name" value="PROTEIN LPLB"/>
    <property type="match status" value="1"/>
</dbReference>
<dbReference type="CDD" id="cd06261">
    <property type="entry name" value="TM_PBP2"/>
    <property type="match status" value="1"/>
</dbReference>
<dbReference type="RefSeq" id="WP_245375594.1">
    <property type="nucleotide sequence ID" value="NZ_JAGGLB010000010.1"/>
</dbReference>
<evidence type="ECO:0000256" key="4">
    <source>
        <dbReference type="ARBA" id="ARBA00022989"/>
    </source>
</evidence>
<feature type="transmembrane region" description="Helical" evidence="6">
    <location>
        <begin position="74"/>
        <end position="98"/>
    </location>
</feature>
<keyword evidence="3 6" id="KW-0812">Transmembrane</keyword>
<keyword evidence="9" id="KW-1185">Reference proteome</keyword>